<dbReference type="GO" id="GO:0051740">
    <property type="term" value="F:ethylene binding"/>
    <property type="evidence" value="ECO:0007669"/>
    <property type="project" value="TreeGrafter"/>
</dbReference>
<dbReference type="Proteomes" id="UP001371456">
    <property type="component" value="Unassembled WGS sequence"/>
</dbReference>
<evidence type="ECO:0000313" key="1">
    <source>
        <dbReference type="EMBL" id="KAK6775418.1"/>
    </source>
</evidence>
<accession>A0AAN8T065</accession>
<name>A0AAN8T065_SOLBU</name>
<proteinExistence type="predicted"/>
<dbReference type="EMBL" id="JBANQN010000011">
    <property type="protein sequence ID" value="KAK6775418.1"/>
    <property type="molecule type" value="Genomic_DNA"/>
</dbReference>
<dbReference type="PANTHER" id="PTHR24423">
    <property type="entry name" value="TWO-COMPONENT SENSOR HISTIDINE KINASE"/>
    <property type="match status" value="1"/>
</dbReference>
<dbReference type="AlphaFoldDB" id="A0AAN8T065"/>
<dbReference type="PANTHER" id="PTHR24423:SF629">
    <property type="entry name" value="PROTEIN EIN4"/>
    <property type="match status" value="1"/>
</dbReference>
<evidence type="ECO:0000313" key="2">
    <source>
        <dbReference type="Proteomes" id="UP001371456"/>
    </source>
</evidence>
<protein>
    <submittedName>
        <fullName evidence="1">Uncharacterized protein</fullName>
    </submittedName>
</protein>
<dbReference type="GO" id="GO:0046872">
    <property type="term" value="F:metal ion binding"/>
    <property type="evidence" value="ECO:0007669"/>
    <property type="project" value="UniProtKB-KW"/>
</dbReference>
<gene>
    <name evidence="1" type="ORF">RDI58_026419</name>
</gene>
<dbReference type="GO" id="GO:0005524">
    <property type="term" value="F:ATP binding"/>
    <property type="evidence" value="ECO:0007669"/>
    <property type="project" value="UniProtKB-KW"/>
</dbReference>
<organism evidence="1 2">
    <name type="scientific">Solanum bulbocastanum</name>
    <name type="common">Wild potato</name>
    <dbReference type="NCBI Taxonomy" id="147425"/>
    <lineage>
        <taxon>Eukaryota</taxon>
        <taxon>Viridiplantae</taxon>
        <taxon>Streptophyta</taxon>
        <taxon>Embryophyta</taxon>
        <taxon>Tracheophyta</taxon>
        <taxon>Spermatophyta</taxon>
        <taxon>Magnoliopsida</taxon>
        <taxon>eudicotyledons</taxon>
        <taxon>Gunneridae</taxon>
        <taxon>Pentapetalae</taxon>
        <taxon>asterids</taxon>
        <taxon>lamiids</taxon>
        <taxon>Solanales</taxon>
        <taxon>Solanaceae</taxon>
        <taxon>Solanoideae</taxon>
        <taxon>Solaneae</taxon>
        <taxon>Solanum</taxon>
    </lineage>
</organism>
<dbReference type="GO" id="GO:0016301">
    <property type="term" value="F:kinase activity"/>
    <property type="evidence" value="ECO:0007669"/>
    <property type="project" value="UniProtKB-KW"/>
</dbReference>
<reference evidence="1 2" key="1">
    <citation type="submission" date="2024-02" db="EMBL/GenBank/DDBJ databases">
        <title>de novo genome assembly of Solanum bulbocastanum strain 11H21.</title>
        <authorList>
            <person name="Hosaka A.J."/>
        </authorList>
    </citation>
    <scope>NUCLEOTIDE SEQUENCE [LARGE SCALE GENOMIC DNA]</scope>
    <source>
        <tissue evidence="1">Young leaves</tissue>
    </source>
</reference>
<sequence>MEGWSFSICKKIVQGNIWMPSNAQSHVQVMSLILRFQKQSSFRKHMFENRNPLEQPISITMFRSLRVLLADDNKKKKLNDVNRLVTRKCINWFSVAECSRPFTNNLSICQLGIFKCQKWMDLKWH</sequence>
<dbReference type="GO" id="GO:0038199">
    <property type="term" value="F:ethylene receptor activity"/>
    <property type="evidence" value="ECO:0007669"/>
    <property type="project" value="TreeGrafter"/>
</dbReference>
<keyword evidence="2" id="KW-1185">Reference proteome</keyword>
<dbReference type="GO" id="GO:0005783">
    <property type="term" value="C:endoplasmic reticulum"/>
    <property type="evidence" value="ECO:0007669"/>
    <property type="project" value="TreeGrafter"/>
</dbReference>
<comment type="caution">
    <text evidence="1">The sequence shown here is derived from an EMBL/GenBank/DDBJ whole genome shotgun (WGS) entry which is preliminary data.</text>
</comment>